<dbReference type="Gene3D" id="3.90.176.10">
    <property type="entry name" value="Toxin ADP-ribosyltransferase, Chain A, domain 1"/>
    <property type="match status" value="1"/>
</dbReference>
<evidence type="ECO:0000313" key="1">
    <source>
        <dbReference type="EMBL" id="CAF4276422.1"/>
    </source>
</evidence>
<dbReference type="EMBL" id="CAJOAY010014290">
    <property type="protein sequence ID" value="CAF4276422.1"/>
    <property type="molecule type" value="Genomic_DNA"/>
</dbReference>
<proteinExistence type="predicted"/>
<gene>
    <name evidence="1" type="ORF">OKA104_LOCUS44944</name>
</gene>
<reference evidence="1" key="1">
    <citation type="submission" date="2021-02" db="EMBL/GenBank/DDBJ databases">
        <authorList>
            <person name="Nowell W R."/>
        </authorList>
    </citation>
    <scope>NUCLEOTIDE SEQUENCE</scope>
</reference>
<sequence>MHETDDKLPLINDYQQPKQRSLEEAIAYIQQHKTLHIDADIQNKVSFARKKCSEEDDINNLTVDESAAIQLYTMESETERESFFYILNSLLRSPNRNELQPVLPYFKLLIGALEKLPTLNGVVYRGVNGNISSNFVKEIRADDPASYVTKTIEKICGHGCNLWKTRQCCHCSDKRAHKGNGLYEKYVDGIGFVNEASRHEYYCPTCKLHEDLS</sequence>
<comment type="caution">
    <text evidence="1">The sequence shown here is derived from an EMBL/GenBank/DDBJ whole genome shotgun (WGS) entry which is preliminary data.</text>
</comment>
<dbReference type="AlphaFoldDB" id="A0A820G9D5"/>
<protein>
    <submittedName>
        <fullName evidence="1">Uncharacterized protein</fullName>
    </submittedName>
</protein>
<evidence type="ECO:0000313" key="2">
    <source>
        <dbReference type="Proteomes" id="UP000663881"/>
    </source>
</evidence>
<dbReference type="Proteomes" id="UP000663881">
    <property type="component" value="Unassembled WGS sequence"/>
</dbReference>
<name>A0A820G9D5_9BILA</name>
<dbReference type="SUPFAM" id="SSF56399">
    <property type="entry name" value="ADP-ribosylation"/>
    <property type="match status" value="1"/>
</dbReference>
<organism evidence="1 2">
    <name type="scientific">Adineta steineri</name>
    <dbReference type="NCBI Taxonomy" id="433720"/>
    <lineage>
        <taxon>Eukaryota</taxon>
        <taxon>Metazoa</taxon>
        <taxon>Spiralia</taxon>
        <taxon>Gnathifera</taxon>
        <taxon>Rotifera</taxon>
        <taxon>Eurotatoria</taxon>
        <taxon>Bdelloidea</taxon>
        <taxon>Adinetida</taxon>
        <taxon>Adinetidae</taxon>
        <taxon>Adineta</taxon>
    </lineage>
</organism>
<accession>A0A820G9D5</accession>